<dbReference type="Pfam" id="PF13581">
    <property type="entry name" value="HATPase_c_2"/>
    <property type="match status" value="1"/>
</dbReference>
<dbReference type="CDD" id="cd16936">
    <property type="entry name" value="HATPase_RsbW-like"/>
    <property type="match status" value="1"/>
</dbReference>
<dbReference type="InterPro" id="IPR036890">
    <property type="entry name" value="HATPase_C_sf"/>
</dbReference>
<dbReference type="InterPro" id="IPR050267">
    <property type="entry name" value="Anti-sigma-factor_SerPK"/>
</dbReference>
<protein>
    <recommendedName>
        <fullName evidence="2">Histidine kinase/HSP90-like ATPase domain-containing protein</fullName>
    </recommendedName>
</protein>
<dbReference type="AlphaFoldDB" id="A0A8J3Q2A2"/>
<dbReference type="RefSeq" id="WP_203906032.1">
    <property type="nucleotide sequence ID" value="NZ_BONY01000001.1"/>
</dbReference>
<dbReference type="SUPFAM" id="SSF55874">
    <property type="entry name" value="ATPase domain of HSP90 chaperone/DNA topoisomerase II/histidine kinase"/>
    <property type="match status" value="1"/>
</dbReference>
<keyword evidence="1" id="KW-0808">Transferase</keyword>
<keyword evidence="1" id="KW-0418">Kinase</keyword>
<dbReference type="Proteomes" id="UP000612899">
    <property type="component" value="Unassembled WGS sequence"/>
</dbReference>
<dbReference type="GO" id="GO:0004674">
    <property type="term" value="F:protein serine/threonine kinase activity"/>
    <property type="evidence" value="ECO:0007669"/>
    <property type="project" value="UniProtKB-KW"/>
</dbReference>
<accession>A0A8J3Q2A2</accession>
<comment type="caution">
    <text evidence="3">The sequence shown here is derived from an EMBL/GenBank/DDBJ whole genome shotgun (WGS) entry which is preliminary data.</text>
</comment>
<sequence length="135" mass="14585">MNARDNTREQAGLSIGFTADRLYALRAALAAHGMRLGLEGPRLGHLLVVATELVTNVIRHSDGHGHIRLWRSDARVYCEVTDNGPGIADPEVAGREQVPLTGDGGRGLWIVRQLTDECTITSRDPGTCVTVVFAL</sequence>
<keyword evidence="4" id="KW-1185">Reference proteome</keyword>
<evidence type="ECO:0000313" key="4">
    <source>
        <dbReference type="Proteomes" id="UP000612899"/>
    </source>
</evidence>
<evidence type="ECO:0000256" key="1">
    <source>
        <dbReference type="ARBA" id="ARBA00022527"/>
    </source>
</evidence>
<proteinExistence type="predicted"/>
<reference evidence="3" key="1">
    <citation type="submission" date="2021-01" db="EMBL/GenBank/DDBJ databases">
        <title>Whole genome shotgun sequence of Rhizocola hellebori NBRC 109834.</title>
        <authorList>
            <person name="Komaki H."/>
            <person name="Tamura T."/>
        </authorList>
    </citation>
    <scope>NUCLEOTIDE SEQUENCE</scope>
    <source>
        <strain evidence="3">NBRC 109834</strain>
    </source>
</reference>
<dbReference type="Gene3D" id="3.30.565.10">
    <property type="entry name" value="Histidine kinase-like ATPase, C-terminal domain"/>
    <property type="match status" value="1"/>
</dbReference>
<dbReference type="PANTHER" id="PTHR35526">
    <property type="entry name" value="ANTI-SIGMA-F FACTOR RSBW-RELATED"/>
    <property type="match status" value="1"/>
</dbReference>
<keyword evidence="1" id="KW-0723">Serine/threonine-protein kinase</keyword>
<evidence type="ECO:0000313" key="3">
    <source>
        <dbReference type="EMBL" id="GIH02092.1"/>
    </source>
</evidence>
<dbReference type="InterPro" id="IPR003594">
    <property type="entry name" value="HATPase_dom"/>
</dbReference>
<gene>
    <name evidence="3" type="ORF">Rhe02_01590</name>
</gene>
<evidence type="ECO:0000259" key="2">
    <source>
        <dbReference type="Pfam" id="PF13581"/>
    </source>
</evidence>
<name>A0A8J3Q2A2_9ACTN</name>
<organism evidence="3 4">
    <name type="scientific">Rhizocola hellebori</name>
    <dbReference type="NCBI Taxonomy" id="1392758"/>
    <lineage>
        <taxon>Bacteria</taxon>
        <taxon>Bacillati</taxon>
        <taxon>Actinomycetota</taxon>
        <taxon>Actinomycetes</taxon>
        <taxon>Micromonosporales</taxon>
        <taxon>Micromonosporaceae</taxon>
        <taxon>Rhizocola</taxon>
    </lineage>
</organism>
<feature type="domain" description="Histidine kinase/HSP90-like ATPase" evidence="2">
    <location>
        <begin position="18"/>
        <end position="132"/>
    </location>
</feature>
<dbReference type="EMBL" id="BONY01000001">
    <property type="protein sequence ID" value="GIH02092.1"/>
    <property type="molecule type" value="Genomic_DNA"/>
</dbReference>
<dbReference type="PANTHER" id="PTHR35526:SF3">
    <property type="entry name" value="ANTI-SIGMA-F FACTOR RSBW"/>
    <property type="match status" value="1"/>
</dbReference>